<evidence type="ECO:0000313" key="4">
    <source>
        <dbReference type="EMBL" id="MUG72894.1"/>
    </source>
</evidence>
<organism evidence="4 5">
    <name type="scientific">Paenibacillus validus</name>
    <dbReference type="NCBI Taxonomy" id="44253"/>
    <lineage>
        <taxon>Bacteria</taxon>
        <taxon>Bacillati</taxon>
        <taxon>Bacillota</taxon>
        <taxon>Bacilli</taxon>
        <taxon>Bacillales</taxon>
        <taxon>Paenibacillaceae</taxon>
        <taxon>Paenibacillus</taxon>
    </lineage>
</organism>
<evidence type="ECO:0000256" key="2">
    <source>
        <dbReference type="ARBA" id="ARBA00022729"/>
    </source>
</evidence>
<dbReference type="SUPFAM" id="SSF88713">
    <property type="entry name" value="Glycoside hydrolase/deacetylase"/>
    <property type="match status" value="1"/>
</dbReference>
<dbReference type="Gene3D" id="3.20.20.370">
    <property type="entry name" value="Glycoside hydrolase/deacetylase"/>
    <property type="match status" value="1"/>
</dbReference>
<reference evidence="4 5" key="1">
    <citation type="submission" date="2019-11" db="EMBL/GenBank/DDBJ databases">
        <title>Draft genome sequences of five Paenibacillus species of dairy origin.</title>
        <authorList>
            <person name="Olajide A.M."/>
            <person name="Chen S."/>
            <person name="Lapointe G."/>
        </authorList>
    </citation>
    <scope>NUCLEOTIDE SEQUENCE [LARGE SCALE GENOMIC DNA]</scope>
    <source>
        <strain evidence="4 5">2CS3</strain>
    </source>
</reference>
<evidence type="ECO:0000259" key="3">
    <source>
        <dbReference type="PROSITE" id="PS51677"/>
    </source>
</evidence>
<dbReference type="EMBL" id="WNZX01000018">
    <property type="protein sequence ID" value="MUG72894.1"/>
    <property type="molecule type" value="Genomic_DNA"/>
</dbReference>
<proteinExistence type="predicted"/>
<comment type="caution">
    <text evidence="4">The sequence shown here is derived from an EMBL/GenBank/DDBJ whole genome shotgun (WGS) entry which is preliminary data.</text>
</comment>
<comment type="subcellular location">
    <subcellularLocation>
        <location evidence="1">Secreted</location>
    </subcellularLocation>
</comment>
<protein>
    <submittedName>
        <fullName evidence="4">Polysaccharide deacetylase family protein</fullName>
    </submittedName>
</protein>
<feature type="domain" description="NodB homology" evidence="3">
    <location>
        <begin position="94"/>
        <end position="288"/>
    </location>
</feature>
<dbReference type="AlphaFoldDB" id="A0A7X3CV98"/>
<evidence type="ECO:0000256" key="1">
    <source>
        <dbReference type="ARBA" id="ARBA00004613"/>
    </source>
</evidence>
<dbReference type="GO" id="GO:0005975">
    <property type="term" value="P:carbohydrate metabolic process"/>
    <property type="evidence" value="ECO:0007669"/>
    <property type="project" value="InterPro"/>
</dbReference>
<dbReference type="PANTHER" id="PTHR34216:SF3">
    <property type="entry name" value="POLY-BETA-1,6-N-ACETYL-D-GLUCOSAMINE N-DEACETYLASE"/>
    <property type="match status" value="1"/>
</dbReference>
<dbReference type="GO" id="GO:0016810">
    <property type="term" value="F:hydrolase activity, acting on carbon-nitrogen (but not peptide) bonds"/>
    <property type="evidence" value="ECO:0007669"/>
    <property type="project" value="InterPro"/>
</dbReference>
<keyword evidence="2" id="KW-0732">Signal</keyword>
<gene>
    <name evidence="4" type="ORF">GNP93_19715</name>
</gene>
<dbReference type="PROSITE" id="PS51677">
    <property type="entry name" value="NODB"/>
    <property type="match status" value="1"/>
</dbReference>
<name>A0A7X3CV98_9BACL</name>
<dbReference type="Pfam" id="PF01522">
    <property type="entry name" value="Polysacc_deac_1"/>
    <property type="match status" value="1"/>
</dbReference>
<evidence type="ECO:0000313" key="5">
    <source>
        <dbReference type="Proteomes" id="UP000450917"/>
    </source>
</evidence>
<dbReference type="PANTHER" id="PTHR34216">
    <property type="match status" value="1"/>
</dbReference>
<dbReference type="GO" id="GO:0005576">
    <property type="term" value="C:extracellular region"/>
    <property type="evidence" value="ECO:0007669"/>
    <property type="project" value="UniProtKB-SubCell"/>
</dbReference>
<sequence>MAMLRRYGLLWLISILSVLFLAPGFVHSGGPSVYYTDKVAVLAYHHIDDDQRGDVTITSKRFREQLRDLRNRGYHFITLREFRSFMKGGSIPPNSVLVTFDDGYESFYTKAFPILKEMRVPAVNFVITEDLDHPDRTLIPTLSREQIRRMISEMKEIEVECHSDSLHGRTPDGGPLLTTKLPLAEGGFESDEQFERRIVSDTRRSLDKLSTLNDGPIDAYAYPFGAYNLRSIELLRQAGIQYAFTTQSGMAERGNDPFQIPRINAGSPYVRMNSLNNMIIHKLYRVSP</sequence>
<dbReference type="Proteomes" id="UP000450917">
    <property type="component" value="Unassembled WGS sequence"/>
</dbReference>
<dbReference type="InterPro" id="IPR002509">
    <property type="entry name" value="NODB_dom"/>
</dbReference>
<keyword evidence="5" id="KW-1185">Reference proteome</keyword>
<accession>A0A7X3CV98</accession>
<dbReference type="CDD" id="cd10918">
    <property type="entry name" value="CE4_NodB_like_5s_6s"/>
    <property type="match status" value="1"/>
</dbReference>
<dbReference type="InterPro" id="IPR011330">
    <property type="entry name" value="Glyco_hydro/deAcase_b/a-brl"/>
</dbReference>
<dbReference type="InterPro" id="IPR051398">
    <property type="entry name" value="Polysacch_Deacetylase"/>
</dbReference>